<feature type="repeat" description="ANK" evidence="2">
    <location>
        <begin position="800"/>
        <end position="832"/>
    </location>
</feature>
<dbReference type="InterPro" id="IPR036770">
    <property type="entry name" value="Ankyrin_rpt-contain_sf"/>
</dbReference>
<dbReference type="Gene3D" id="3.40.50.1580">
    <property type="entry name" value="Nucleoside phosphorylase domain"/>
    <property type="match status" value="1"/>
</dbReference>
<dbReference type="EMBL" id="JAGSXJ010000008">
    <property type="protein sequence ID" value="KAH6688879.1"/>
    <property type="molecule type" value="Genomic_DNA"/>
</dbReference>
<dbReference type="Gene3D" id="3.40.50.300">
    <property type="entry name" value="P-loop containing nucleotide triphosphate hydrolases"/>
    <property type="match status" value="1"/>
</dbReference>
<evidence type="ECO:0000259" key="3">
    <source>
        <dbReference type="PROSITE" id="PS50837"/>
    </source>
</evidence>
<accession>A0A9P8VCS5</accession>
<feature type="repeat" description="ANK" evidence="2">
    <location>
        <begin position="935"/>
        <end position="964"/>
    </location>
</feature>
<evidence type="ECO:0000313" key="5">
    <source>
        <dbReference type="Proteomes" id="UP000770015"/>
    </source>
</evidence>
<dbReference type="InterPro" id="IPR002110">
    <property type="entry name" value="Ankyrin_rpt"/>
</dbReference>
<dbReference type="InterPro" id="IPR007111">
    <property type="entry name" value="NACHT_NTPase"/>
</dbReference>
<feature type="repeat" description="ANK" evidence="2">
    <location>
        <begin position="902"/>
        <end position="931"/>
    </location>
</feature>
<keyword evidence="5" id="KW-1185">Reference proteome</keyword>
<organism evidence="4 5">
    <name type="scientific">Plectosphaerella plurivora</name>
    <dbReference type="NCBI Taxonomy" id="936078"/>
    <lineage>
        <taxon>Eukaryota</taxon>
        <taxon>Fungi</taxon>
        <taxon>Dikarya</taxon>
        <taxon>Ascomycota</taxon>
        <taxon>Pezizomycotina</taxon>
        <taxon>Sordariomycetes</taxon>
        <taxon>Hypocreomycetidae</taxon>
        <taxon>Glomerellales</taxon>
        <taxon>Plectosphaerellaceae</taxon>
        <taxon>Plectosphaerella</taxon>
    </lineage>
</organism>
<keyword evidence="2" id="KW-0040">ANK repeat</keyword>
<dbReference type="Gene3D" id="1.25.40.20">
    <property type="entry name" value="Ankyrin repeat-containing domain"/>
    <property type="match status" value="1"/>
</dbReference>
<dbReference type="GO" id="GO:0009116">
    <property type="term" value="P:nucleoside metabolic process"/>
    <property type="evidence" value="ECO:0007669"/>
    <property type="project" value="InterPro"/>
</dbReference>
<dbReference type="Pfam" id="PF24883">
    <property type="entry name" value="NPHP3_N"/>
    <property type="match status" value="1"/>
</dbReference>
<dbReference type="SUPFAM" id="SSF53167">
    <property type="entry name" value="Purine and uridine phosphorylases"/>
    <property type="match status" value="1"/>
</dbReference>
<dbReference type="PROSITE" id="PS50088">
    <property type="entry name" value="ANK_REPEAT"/>
    <property type="match status" value="5"/>
</dbReference>
<dbReference type="SMART" id="SM00248">
    <property type="entry name" value="ANK"/>
    <property type="match status" value="6"/>
</dbReference>
<dbReference type="InterPro" id="IPR056884">
    <property type="entry name" value="NPHP3-like_N"/>
</dbReference>
<reference evidence="4" key="1">
    <citation type="journal article" date="2021" name="Nat. Commun.">
        <title>Genetic determinants of endophytism in the Arabidopsis root mycobiome.</title>
        <authorList>
            <person name="Mesny F."/>
            <person name="Miyauchi S."/>
            <person name="Thiergart T."/>
            <person name="Pickel B."/>
            <person name="Atanasova L."/>
            <person name="Karlsson M."/>
            <person name="Huettel B."/>
            <person name="Barry K.W."/>
            <person name="Haridas S."/>
            <person name="Chen C."/>
            <person name="Bauer D."/>
            <person name="Andreopoulos W."/>
            <person name="Pangilinan J."/>
            <person name="LaButti K."/>
            <person name="Riley R."/>
            <person name="Lipzen A."/>
            <person name="Clum A."/>
            <person name="Drula E."/>
            <person name="Henrissat B."/>
            <person name="Kohler A."/>
            <person name="Grigoriev I.V."/>
            <person name="Martin F.M."/>
            <person name="Hacquard S."/>
        </authorList>
    </citation>
    <scope>NUCLEOTIDE SEQUENCE</scope>
    <source>
        <strain evidence="4">MPI-SDFR-AT-0117</strain>
    </source>
</reference>
<name>A0A9P8VCS5_9PEZI</name>
<dbReference type="PANTHER" id="PTHR46082">
    <property type="entry name" value="ATP/GTP-BINDING PROTEIN-RELATED"/>
    <property type="match status" value="1"/>
</dbReference>
<dbReference type="InterPro" id="IPR053137">
    <property type="entry name" value="NLR-like"/>
</dbReference>
<evidence type="ECO:0000256" key="2">
    <source>
        <dbReference type="PROSITE-ProRule" id="PRU00023"/>
    </source>
</evidence>
<proteinExistence type="predicted"/>
<feature type="repeat" description="ANK" evidence="2">
    <location>
        <begin position="767"/>
        <end position="799"/>
    </location>
</feature>
<dbReference type="InterPro" id="IPR035994">
    <property type="entry name" value="Nucleoside_phosphorylase_sf"/>
</dbReference>
<dbReference type="GO" id="GO:0003824">
    <property type="term" value="F:catalytic activity"/>
    <property type="evidence" value="ECO:0007669"/>
    <property type="project" value="InterPro"/>
</dbReference>
<dbReference type="SUPFAM" id="SSF52540">
    <property type="entry name" value="P-loop containing nucleoside triphosphate hydrolases"/>
    <property type="match status" value="1"/>
</dbReference>
<dbReference type="PANTHER" id="PTHR46082:SF11">
    <property type="entry name" value="AAA+ ATPASE DOMAIN-CONTAINING PROTEIN-RELATED"/>
    <property type="match status" value="1"/>
</dbReference>
<dbReference type="PROSITE" id="PS50837">
    <property type="entry name" value="NACHT"/>
    <property type="match status" value="1"/>
</dbReference>
<comment type="caution">
    <text evidence="4">The sequence shown here is derived from an EMBL/GenBank/DDBJ whole genome shotgun (WGS) entry which is preliminary data.</text>
</comment>
<feature type="domain" description="NACHT" evidence="3">
    <location>
        <begin position="393"/>
        <end position="524"/>
    </location>
</feature>
<dbReference type="SUPFAM" id="SSF48403">
    <property type="entry name" value="Ankyrin repeat"/>
    <property type="match status" value="1"/>
</dbReference>
<evidence type="ECO:0000256" key="1">
    <source>
        <dbReference type="ARBA" id="ARBA00022737"/>
    </source>
</evidence>
<keyword evidence="1" id="KW-0677">Repeat</keyword>
<gene>
    <name evidence="4" type="ORF">F5X68DRAFT_268200</name>
</gene>
<sequence>MSDPKTYTIGWIAAIHEEYVAARQRQYTYTLGRIGRHNIVMASLPNSNYGLTSATTVAKDMLHSFPNIRVSLMVGIAGGAPFARNDVRLGDIVVSSRAGGHGGVFQYDYGKTIQGDDFQFTQSLNQPPTLLLTAVSKLRARFAEDGPELNMKVKKVLDKKPRLRKAFSRPPATSDRLYKSNFVHSATSDRSCCENHKDGDSTASAHLMVRSKRGEEDDNPAVHYGLIASANQLMKDALFRDALAAEKGVLCFEMESAGLMNNLPCLVVRGICDYSDSHKNKEWQGYAAMVAAAYARDLILQIHPSTFEAEKPILETLRQVENKLEDMFQATTDVNKVVHGVKSDQHIRRMEEWLQPPLPSPNVLAARQVCQKGTGAWLLAHPTLKAWESGLTRHLWLHGQPGFGKTVLSTTLLDHLQADPERVVISFFFDFNNDKNRFVDADKPETTHMSVLDASFDAHDKGRRQPITDTLKDVVKKMLTQRKVSIILDALDESLKSDDLISWLTDVISNPNLKGVQSICTSRPEEYFRKTMPSVIGESNCICLDKPVIDGDIALFVSAQLAKRKGFQRLPRELIERIQRKDVRTALESLPKDLDETYRKILDRVSPARKYATIRLLQFLAHSDRPPSAEEAKDIIATDTDVEPACFDIDGRPFLDDDVQLYGLGLYRNKTMRKEVRLAHFSVREFLVQQHAYNLPRASIAITKMCLASYEVIQRSPELWTRFGAMAETDEAVFRAIMKLLDDEETFQLWGRLYQPDRADVNATCGQYGNALQAASVQGHVEAVKLLLRKKANVNATGGQFGNALQAASYSGHRELVALLLREGAAVNAQGGSHDNALGAAMSREHVEIAKLLVSKGASIDAPSTEWGNSLQAASSAGCTELVEYFLECGANVNARGGFLGSVLQAAAHGGHAEIVKLLLQNGADVNAQGGYFGSALQAAADRDHAEIVQLLLKNKADANAQGGYFGSALAASAAAIAAHFKLVGFLSLEYRSGSATAGGGQLEDALKVAV</sequence>
<dbReference type="AlphaFoldDB" id="A0A9P8VCS5"/>
<protein>
    <submittedName>
        <fullName evidence="4">Pfs, NACHT and ankyrin domain protein</fullName>
    </submittedName>
</protein>
<dbReference type="Pfam" id="PF12796">
    <property type="entry name" value="Ank_2"/>
    <property type="match status" value="2"/>
</dbReference>
<dbReference type="PROSITE" id="PS50297">
    <property type="entry name" value="ANK_REP_REGION"/>
    <property type="match status" value="1"/>
</dbReference>
<dbReference type="OrthoDB" id="194358at2759"/>
<evidence type="ECO:0000313" key="4">
    <source>
        <dbReference type="EMBL" id="KAH6688879.1"/>
    </source>
</evidence>
<feature type="repeat" description="ANK" evidence="2">
    <location>
        <begin position="833"/>
        <end position="865"/>
    </location>
</feature>
<dbReference type="InterPro" id="IPR027417">
    <property type="entry name" value="P-loop_NTPase"/>
</dbReference>
<dbReference type="Proteomes" id="UP000770015">
    <property type="component" value="Unassembled WGS sequence"/>
</dbReference>